<dbReference type="EMBL" id="JANTYZ010000005">
    <property type="protein sequence ID" value="MCS3865474.1"/>
    <property type="molecule type" value="Genomic_DNA"/>
</dbReference>
<dbReference type="GO" id="GO:0006882">
    <property type="term" value="P:intracellular zinc ion homeostasis"/>
    <property type="evidence" value="ECO:0007669"/>
    <property type="project" value="TreeGrafter"/>
</dbReference>
<evidence type="ECO:0000256" key="6">
    <source>
        <dbReference type="ARBA" id="ARBA00023136"/>
    </source>
</evidence>
<dbReference type="GO" id="GO:0015086">
    <property type="term" value="F:cadmium ion transmembrane transporter activity"/>
    <property type="evidence" value="ECO:0007669"/>
    <property type="project" value="TreeGrafter"/>
</dbReference>
<dbReference type="InterPro" id="IPR036837">
    <property type="entry name" value="Cation_efflux_CTD_sf"/>
</dbReference>
<evidence type="ECO:0000256" key="7">
    <source>
        <dbReference type="SAM" id="MobiDB-lite"/>
    </source>
</evidence>
<dbReference type="InterPro" id="IPR002524">
    <property type="entry name" value="Cation_efflux"/>
</dbReference>
<evidence type="ECO:0000256" key="5">
    <source>
        <dbReference type="ARBA" id="ARBA00022989"/>
    </source>
</evidence>
<gene>
    <name evidence="11" type="ORF">GGP82_002032</name>
</gene>
<dbReference type="PANTHER" id="PTHR43840">
    <property type="entry name" value="MITOCHONDRIAL METAL TRANSPORTER 1-RELATED"/>
    <property type="match status" value="1"/>
</dbReference>
<dbReference type="NCBIfam" id="TIGR01297">
    <property type="entry name" value="CDF"/>
    <property type="match status" value="1"/>
</dbReference>
<dbReference type="Pfam" id="PF01545">
    <property type="entry name" value="Cation_efflux"/>
    <property type="match status" value="1"/>
</dbReference>
<comment type="subcellular location">
    <subcellularLocation>
        <location evidence="1">Membrane</location>
        <topology evidence="1">Multi-pass membrane protein</topology>
    </subcellularLocation>
</comment>
<evidence type="ECO:0000256" key="3">
    <source>
        <dbReference type="ARBA" id="ARBA00022448"/>
    </source>
</evidence>
<sequence>MMFEPQSSHDESRAEAERARRRAMTASLLVSFLMLVGKLTAASLTGSTAILSDAAESVIHLFATGFAGFSLWYASTPPDVEHPYGHGKVAYFASAVEGTLILAAAVGIGWMAVQDLVTGADLRQLDVGLYLIGGLTAVNFALGTYLVRVGRRTNSLVLESNGEHVLTDMWTSLGVIVGIGLVWITGIRWLDPAVGLLVAANIVWTATGLLRRSIYGLMDEADWEASSALLDELGTAVEEGLIASFHQVRHRTSGDQVWIEYHLMFPGDMPIHEAHARSHEVEDRVDALFPDEDVHVTAHLEPRQHDEAHPDEHREPTDPLREVLR</sequence>
<feature type="transmembrane region" description="Helical" evidence="8">
    <location>
        <begin position="127"/>
        <end position="147"/>
    </location>
</feature>
<dbReference type="InterPro" id="IPR050291">
    <property type="entry name" value="CDF_Transporter"/>
</dbReference>
<dbReference type="Proteomes" id="UP001155034">
    <property type="component" value="Unassembled WGS sequence"/>
</dbReference>
<dbReference type="SUPFAM" id="SSF160240">
    <property type="entry name" value="Cation efflux protein cytoplasmic domain-like"/>
    <property type="match status" value="1"/>
</dbReference>
<feature type="region of interest" description="Disordered" evidence="7">
    <location>
        <begin position="301"/>
        <end position="325"/>
    </location>
</feature>
<feature type="transmembrane region" description="Helical" evidence="8">
    <location>
        <begin position="193"/>
        <end position="210"/>
    </location>
</feature>
<feature type="transmembrane region" description="Helical" evidence="8">
    <location>
        <begin position="89"/>
        <end position="112"/>
    </location>
</feature>
<evidence type="ECO:0000259" key="9">
    <source>
        <dbReference type="Pfam" id="PF01545"/>
    </source>
</evidence>
<dbReference type="InterPro" id="IPR027470">
    <property type="entry name" value="Cation_efflux_CTD"/>
</dbReference>
<feature type="transmembrane region" description="Helical" evidence="8">
    <location>
        <begin position="168"/>
        <end position="187"/>
    </location>
</feature>
<evidence type="ECO:0000256" key="1">
    <source>
        <dbReference type="ARBA" id="ARBA00004141"/>
    </source>
</evidence>
<name>A0A9X2R8L2_9BACT</name>
<evidence type="ECO:0000313" key="12">
    <source>
        <dbReference type="Proteomes" id="UP001155034"/>
    </source>
</evidence>
<keyword evidence="5 8" id="KW-1133">Transmembrane helix</keyword>
<dbReference type="Pfam" id="PF16916">
    <property type="entry name" value="ZT_dimer"/>
    <property type="match status" value="1"/>
</dbReference>
<dbReference type="InterPro" id="IPR027469">
    <property type="entry name" value="Cation_efflux_TMD_sf"/>
</dbReference>
<dbReference type="Gene3D" id="3.30.70.1350">
    <property type="entry name" value="Cation efflux protein, cytoplasmic domain"/>
    <property type="match status" value="1"/>
</dbReference>
<dbReference type="InterPro" id="IPR058533">
    <property type="entry name" value="Cation_efflux_TM"/>
</dbReference>
<dbReference type="SUPFAM" id="SSF161111">
    <property type="entry name" value="Cation efflux protein transmembrane domain-like"/>
    <property type="match status" value="1"/>
</dbReference>
<organism evidence="11 12">
    <name type="scientific">Salinibacter ruber</name>
    <dbReference type="NCBI Taxonomy" id="146919"/>
    <lineage>
        <taxon>Bacteria</taxon>
        <taxon>Pseudomonadati</taxon>
        <taxon>Rhodothermota</taxon>
        <taxon>Rhodothermia</taxon>
        <taxon>Rhodothermales</taxon>
        <taxon>Salinibacteraceae</taxon>
        <taxon>Salinibacter</taxon>
    </lineage>
</organism>
<keyword evidence="3" id="KW-0813">Transport</keyword>
<proteinExistence type="inferred from homology"/>
<dbReference type="Gene3D" id="1.20.1510.10">
    <property type="entry name" value="Cation efflux protein transmembrane domain"/>
    <property type="match status" value="1"/>
</dbReference>
<dbReference type="AlphaFoldDB" id="A0A9X2R8L2"/>
<dbReference type="PANTHER" id="PTHR43840:SF15">
    <property type="entry name" value="MITOCHONDRIAL METAL TRANSPORTER 1-RELATED"/>
    <property type="match status" value="1"/>
</dbReference>
<feature type="domain" description="Cation efflux protein transmembrane" evidence="9">
    <location>
        <begin position="25"/>
        <end position="218"/>
    </location>
</feature>
<comment type="similarity">
    <text evidence="2">Belongs to the cation diffusion facilitator (CDF) transporter (TC 2.A.4) family.</text>
</comment>
<comment type="caution">
    <text evidence="11">The sequence shown here is derived from an EMBL/GenBank/DDBJ whole genome shotgun (WGS) entry which is preliminary data.</text>
</comment>
<feature type="transmembrane region" description="Helical" evidence="8">
    <location>
        <begin position="57"/>
        <end position="77"/>
    </location>
</feature>
<evidence type="ECO:0000256" key="2">
    <source>
        <dbReference type="ARBA" id="ARBA00008114"/>
    </source>
</evidence>
<keyword evidence="6 8" id="KW-0472">Membrane</keyword>
<evidence type="ECO:0000313" key="11">
    <source>
        <dbReference type="EMBL" id="MCS3865474.1"/>
    </source>
</evidence>
<feature type="domain" description="Cation efflux protein cytoplasmic" evidence="10">
    <location>
        <begin position="243"/>
        <end position="302"/>
    </location>
</feature>
<evidence type="ECO:0000256" key="8">
    <source>
        <dbReference type="SAM" id="Phobius"/>
    </source>
</evidence>
<dbReference type="GO" id="GO:0005886">
    <property type="term" value="C:plasma membrane"/>
    <property type="evidence" value="ECO:0007669"/>
    <property type="project" value="TreeGrafter"/>
</dbReference>
<dbReference type="GO" id="GO:0015341">
    <property type="term" value="F:zinc efflux antiporter activity"/>
    <property type="evidence" value="ECO:0007669"/>
    <property type="project" value="TreeGrafter"/>
</dbReference>
<reference evidence="11" key="1">
    <citation type="submission" date="2022-08" db="EMBL/GenBank/DDBJ databases">
        <title>Genomic Encyclopedia of Type Strains, Phase V (KMG-V): Genome sequencing to study the core and pangenomes of soil and plant-associated prokaryotes.</title>
        <authorList>
            <person name="Whitman W."/>
        </authorList>
    </citation>
    <scope>NUCLEOTIDE SEQUENCE</scope>
    <source>
        <strain evidence="11">SP2016B</strain>
    </source>
</reference>
<protein>
    <submittedName>
        <fullName evidence="11">Cation diffusion facilitator family transporter</fullName>
    </submittedName>
</protein>
<accession>A0A9X2R8L2</accession>
<keyword evidence="4 8" id="KW-0812">Transmembrane</keyword>
<evidence type="ECO:0000259" key="10">
    <source>
        <dbReference type="Pfam" id="PF16916"/>
    </source>
</evidence>
<dbReference type="GO" id="GO:0015093">
    <property type="term" value="F:ferrous iron transmembrane transporter activity"/>
    <property type="evidence" value="ECO:0007669"/>
    <property type="project" value="TreeGrafter"/>
</dbReference>
<evidence type="ECO:0000256" key="4">
    <source>
        <dbReference type="ARBA" id="ARBA00022692"/>
    </source>
</evidence>